<dbReference type="InterPro" id="IPR037359">
    <property type="entry name" value="NST/OST"/>
</dbReference>
<feature type="active site" description="For sulfotransferase activity" evidence="2">
    <location>
        <position position="125"/>
    </location>
</feature>
<keyword evidence="5" id="KW-1185">Reference proteome</keyword>
<sequence length="235" mass="26230">MFLQDPNKNHDSVRDRLKLQHVNLQAESFSGSRDFGSISGHQKDIDFDSSLELPVSQSRMVATGYKSSVSPPGIPRATNSLEKLTSHELSAKTSGNHSKPAQPTASPPLEKRPRFPKALIIGFSKCGTAALRTFLTIHPDVVSPIPEIRYFTFYFSNGPEWYRRQMPPSTAEQLTIEKSPFYIMSNESLRRIKDFEKLNLSLSYAIQSSDFSRNTPMHSVKQSPLSGRPSNNGGT</sequence>
<keyword evidence="1" id="KW-0808">Transferase</keyword>
<dbReference type="SUPFAM" id="SSF52540">
    <property type="entry name" value="P-loop containing nucleoside triphosphate hydrolases"/>
    <property type="match status" value="1"/>
</dbReference>
<evidence type="ECO:0000256" key="1">
    <source>
        <dbReference type="ARBA" id="ARBA00022679"/>
    </source>
</evidence>
<name>A0AAV4G0G2_9GAST</name>
<dbReference type="EMBL" id="BMAT01008155">
    <property type="protein sequence ID" value="GFR79063.1"/>
    <property type="molecule type" value="Genomic_DNA"/>
</dbReference>
<dbReference type="Gene3D" id="3.40.50.300">
    <property type="entry name" value="P-loop containing nucleotide triphosphate hydrolases"/>
    <property type="match status" value="1"/>
</dbReference>
<evidence type="ECO:0000313" key="4">
    <source>
        <dbReference type="EMBL" id="GFR79063.1"/>
    </source>
</evidence>
<feature type="region of interest" description="Disordered" evidence="3">
    <location>
        <begin position="88"/>
        <end position="111"/>
    </location>
</feature>
<organism evidence="4 5">
    <name type="scientific">Elysia marginata</name>
    <dbReference type="NCBI Taxonomy" id="1093978"/>
    <lineage>
        <taxon>Eukaryota</taxon>
        <taxon>Metazoa</taxon>
        <taxon>Spiralia</taxon>
        <taxon>Lophotrochozoa</taxon>
        <taxon>Mollusca</taxon>
        <taxon>Gastropoda</taxon>
        <taxon>Heterobranchia</taxon>
        <taxon>Euthyneura</taxon>
        <taxon>Panpulmonata</taxon>
        <taxon>Sacoglossa</taxon>
        <taxon>Placobranchoidea</taxon>
        <taxon>Plakobranchidae</taxon>
        <taxon>Elysia</taxon>
    </lineage>
</organism>
<dbReference type="Proteomes" id="UP000762676">
    <property type="component" value="Unassembled WGS sequence"/>
</dbReference>
<evidence type="ECO:0000256" key="3">
    <source>
        <dbReference type="SAM" id="MobiDB-lite"/>
    </source>
</evidence>
<gene>
    <name evidence="4" type="ORF">ElyMa_004010900</name>
</gene>
<accession>A0AAV4G0G2</accession>
<dbReference type="PANTHER" id="PTHR10605">
    <property type="entry name" value="HEPARAN SULFATE SULFOTRANSFERASE"/>
    <property type="match status" value="1"/>
</dbReference>
<dbReference type="PANTHER" id="PTHR10605:SF72">
    <property type="entry name" value="HEPARAN SULFATE 3-O SULFOTRANSFERASE-B, ISOFORM A"/>
    <property type="match status" value="1"/>
</dbReference>
<evidence type="ECO:0000256" key="2">
    <source>
        <dbReference type="PIRSR" id="PIRSR637359-1"/>
    </source>
</evidence>
<protein>
    <submittedName>
        <fullName evidence="4">Heparan sulfate glucosamine 3-O-sulfotransferase 3A1</fullName>
    </submittedName>
</protein>
<feature type="compositionally biased region" description="Polar residues" evidence="3">
    <location>
        <begin position="91"/>
        <end position="104"/>
    </location>
</feature>
<reference evidence="4 5" key="1">
    <citation type="journal article" date="2021" name="Elife">
        <title>Chloroplast acquisition without the gene transfer in kleptoplastic sea slugs, Plakobranchus ocellatus.</title>
        <authorList>
            <person name="Maeda T."/>
            <person name="Takahashi S."/>
            <person name="Yoshida T."/>
            <person name="Shimamura S."/>
            <person name="Takaki Y."/>
            <person name="Nagai Y."/>
            <person name="Toyoda A."/>
            <person name="Suzuki Y."/>
            <person name="Arimoto A."/>
            <person name="Ishii H."/>
            <person name="Satoh N."/>
            <person name="Nishiyama T."/>
            <person name="Hasebe M."/>
            <person name="Maruyama T."/>
            <person name="Minagawa J."/>
            <person name="Obokata J."/>
            <person name="Shigenobu S."/>
        </authorList>
    </citation>
    <scope>NUCLEOTIDE SEQUENCE [LARGE SCALE GENOMIC DNA]</scope>
</reference>
<dbReference type="AlphaFoldDB" id="A0AAV4G0G2"/>
<dbReference type="GO" id="GO:0008467">
    <property type="term" value="F:[heparan sulfate]-glucosamine 3-sulfotransferase activity"/>
    <property type="evidence" value="ECO:0007669"/>
    <property type="project" value="TreeGrafter"/>
</dbReference>
<feature type="region of interest" description="Disordered" evidence="3">
    <location>
        <begin position="213"/>
        <end position="235"/>
    </location>
</feature>
<evidence type="ECO:0000313" key="5">
    <source>
        <dbReference type="Proteomes" id="UP000762676"/>
    </source>
</evidence>
<proteinExistence type="predicted"/>
<dbReference type="InterPro" id="IPR027417">
    <property type="entry name" value="P-loop_NTPase"/>
</dbReference>
<comment type="caution">
    <text evidence="4">The sequence shown here is derived from an EMBL/GenBank/DDBJ whole genome shotgun (WGS) entry which is preliminary data.</text>
</comment>